<keyword evidence="2" id="KW-0678">Repressor</keyword>
<dbReference type="PANTHER" id="PTHR33202:SF7">
    <property type="entry name" value="FERRIC UPTAKE REGULATION PROTEIN"/>
    <property type="match status" value="1"/>
</dbReference>
<dbReference type="InterPro" id="IPR002481">
    <property type="entry name" value="FUR"/>
</dbReference>
<protein>
    <submittedName>
        <fullName evidence="12">Unannotated protein</fullName>
    </submittedName>
</protein>
<dbReference type="CDD" id="cd07153">
    <property type="entry name" value="Fur_like"/>
    <property type="match status" value="1"/>
</dbReference>
<keyword evidence="5" id="KW-0238">DNA-binding</keyword>
<dbReference type="SUPFAM" id="SSF46785">
    <property type="entry name" value="Winged helix' DNA-binding domain"/>
    <property type="match status" value="1"/>
</dbReference>
<evidence type="ECO:0000256" key="4">
    <source>
        <dbReference type="ARBA" id="ARBA00023015"/>
    </source>
</evidence>
<dbReference type="EMBL" id="CAFBIY010000066">
    <property type="protein sequence ID" value="CAB4850893.1"/>
    <property type="molecule type" value="Genomic_DNA"/>
</dbReference>
<gene>
    <name evidence="8" type="ORF">UFOPK2656_01492</name>
    <name evidence="9" type="ORF">UFOPK3099_00634</name>
    <name evidence="10" type="ORF">UFOPK3267_01339</name>
    <name evidence="11" type="ORF">UFOPK3651_01186</name>
    <name evidence="12" type="ORF">UFOPK3931_00201</name>
    <name evidence="7" type="ORF">UFOPK4189_01113</name>
</gene>
<dbReference type="EMBL" id="CAFBOL010000003">
    <property type="protein sequence ID" value="CAB4971980.1"/>
    <property type="molecule type" value="Genomic_DNA"/>
</dbReference>
<sequence>MRTLPVNLLYVKRAVVPLLSPTSAAAVVQALAPFELRLTANRRVVLAVLEASDRPLTTDEIVQRAGVPTSSAYRNLGELMDAGVVVRITAVGGGDRYELAEQFSDHQHHHHLVCIECGIVTDFDPSAQLERLIDREVQSLLATSGFEVTHHVFDVRGRCRPCLQRGGLRTQ</sequence>
<organism evidence="12">
    <name type="scientific">freshwater metagenome</name>
    <dbReference type="NCBI Taxonomy" id="449393"/>
    <lineage>
        <taxon>unclassified sequences</taxon>
        <taxon>metagenomes</taxon>
        <taxon>ecological metagenomes</taxon>
    </lineage>
</organism>
<evidence type="ECO:0000256" key="5">
    <source>
        <dbReference type="ARBA" id="ARBA00023125"/>
    </source>
</evidence>
<keyword evidence="4" id="KW-0805">Transcription regulation</keyword>
<dbReference type="InterPro" id="IPR043135">
    <property type="entry name" value="Fur_C"/>
</dbReference>
<proteinExistence type="inferred from homology"/>
<dbReference type="EMBL" id="CAFAAV010000033">
    <property type="protein sequence ID" value="CAB4809452.1"/>
    <property type="molecule type" value="Genomic_DNA"/>
</dbReference>
<dbReference type="Gene3D" id="3.30.1490.190">
    <property type="match status" value="1"/>
</dbReference>
<dbReference type="Gene3D" id="1.10.10.10">
    <property type="entry name" value="Winged helix-like DNA-binding domain superfamily/Winged helix DNA-binding domain"/>
    <property type="match status" value="1"/>
</dbReference>
<evidence type="ECO:0000256" key="3">
    <source>
        <dbReference type="ARBA" id="ARBA00022833"/>
    </source>
</evidence>
<evidence type="ECO:0000313" key="12">
    <source>
        <dbReference type="EMBL" id="CAB4971980.1"/>
    </source>
</evidence>
<dbReference type="GO" id="GO:1900376">
    <property type="term" value="P:regulation of secondary metabolite biosynthetic process"/>
    <property type="evidence" value="ECO:0007669"/>
    <property type="project" value="TreeGrafter"/>
</dbReference>
<reference evidence="12" key="1">
    <citation type="submission" date="2020-05" db="EMBL/GenBank/DDBJ databases">
        <authorList>
            <person name="Chiriac C."/>
            <person name="Salcher M."/>
            <person name="Ghai R."/>
            <person name="Kavagutti S V."/>
        </authorList>
    </citation>
    <scope>NUCLEOTIDE SEQUENCE</scope>
</reference>
<evidence type="ECO:0000256" key="2">
    <source>
        <dbReference type="ARBA" id="ARBA00022491"/>
    </source>
</evidence>
<comment type="similarity">
    <text evidence="1">Belongs to the Fur family.</text>
</comment>
<dbReference type="EMBL" id="CAFBMT010000005">
    <property type="protein sequence ID" value="CAB4926239.1"/>
    <property type="molecule type" value="Genomic_DNA"/>
</dbReference>
<dbReference type="Pfam" id="PF01475">
    <property type="entry name" value="FUR"/>
    <property type="match status" value="1"/>
</dbReference>
<evidence type="ECO:0000313" key="10">
    <source>
        <dbReference type="EMBL" id="CAB4850893.1"/>
    </source>
</evidence>
<dbReference type="InterPro" id="IPR036390">
    <property type="entry name" value="WH_DNA-bd_sf"/>
</dbReference>
<evidence type="ECO:0000313" key="7">
    <source>
        <dbReference type="EMBL" id="CAB4363331.1"/>
    </source>
</evidence>
<keyword evidence="6" id="KW-0804">Transcription</keyword>
<dbReference type="GO" id="GO:0045892">
    <property type="term" value="P:negative regulation of DNA-templated transcription"/>
    <property type="evidence" value="ECO:0007669"/>
    <property type="project" value="TreeGrafter"/>
</dbReference>
<evidence type="ECO:0000256" key="6">
    <source>
        <dbReference type="ARBA" id="ARBA00023163"/>
    </source>
</evidence>
<keyword evidence="3" id="KW-0862">Zinc</keyword>
<dbReference type="EMBL" id="CAESGF010000005">
    <property type="protein sequence ID" value="CAB4363331.1"/>
    <property type="molecule type" value="Genomic_DNA"/>
</dbReference>
<evidence type="ECO:0000256" key="1">
    <source>
        <dbReference type="ARBA" id="ARBA00007957"/>
    </source>
</evidence>
<dbReference type="EMBL" id="CAEZYF010000008">
    <property type="protein sequence ID" value="CAB4722794.1"/>
    <property type="molecule type" value="Genomic_DNA"/>
</dbReference>
<evidence type="ECO:0000313" key="8">
    <source>
        <dbReference type="EMBL" id="CAB4722794.1"/>
    </source>
</evidence>
<dbReference type="InterPro" id="IPR036388">
    <property type="entry name" value="WH-like_DNA-bd_sf"/>
</dbReference>
<dbReference type="GO" id="GO:0000976">
    <property type="term" value="F:transcription cis-regulatory region binding"/>
    <property type="evidence" value="ECO:0007669"/>
    <property type="project" value="TreeGrafter"/>
</dbReference>
<dbReference type="GO" id="GO:0003700">
    <property type="term" value="F:DNA-binding transcription factor activity"/>
    <property type="evidence" value="ECO:0007669"/>
    <property type="project" value="InterPro"/>
</dbReference>
<evidence type="ECO:0000313" key="11">
    <source>
        <dbReference type="EMBL" id="CAB4926239.1"/>
    </source>
</evidence>
<accession>A0A6J7LT46</accession>
<dbReference type="AlphaFoldDB" id="A0A6J7LT46"/>
<dbReference type="PANTHER" id="PTHR33202">
    <property type="entry name" value="ZINC UPTAKE REGULATION PROTEIN"/>
    <property type="match status" value="1"/>
</dbReference>
<dbReference type="GO" id="GO:0008270">
    <property type="term" value="F:zinc ion binding"/>
    <property type="evidence" value="ECO:0007669"/>
    <property type="project" value="TreeGrafter"/>
</dbReference>
<name>A0A6J7LT46_9ZZZZ</name>
<evidence type="ECO:0000313" key="9">
    <source>
        <dbReference type="EMBL" id="CAB4809452.1"/>
    </source>
</evidence>